<sequence length="188" mass="18839">MSASSSGIVAGLTAAALATVGYLAHQAAETVPVGLGRAAKASVAPAAGTSKAPQVKKDPSALPGDSGKGARVVYSLRGDRVWLVAGDEAISRTFEVDPSTVDPAPGTYSVTSRSNSVTGSDGVPVEHVVRFASVGGVVIGFSAAVNESAPPAPAPDPKVRTGGIRESRADGDAMWTFATIGRTVVVVR</sequence>
<feature type="region of interest" description="Disordered" evidence="1">
    <location>
        <begin position="46"/>
        <end position="69"/>
    </location>
</feature>
<reference evidence="2 3" key="1">
    <citation type="submission" date="2024-10" db="EMBL/GenBank/DDBJ databases">
        <title>The Natural Products Discovery Center: Release of the First 8490 Sequenced Strains for Exploring Actinobacteria Biosynthetic Diversity.</title>
        <authorList>
            <person name="Kalkreuter E."/>
            <person name="Kautsar S.A."/>
            <person name="Yang D."/>
            <person name="Bader C.D."/>
            <person name="Teijaro C.N."/>
            <person name="Fluegel L."/>
            <person name="Davis C.M."/>
            <person name="Simpson J.R."/>
            <person name="Lauterbach L."/>
            <person name="Steele A.D."/>
            <person name="Gui C."/>
            <person name="Meng S."/>
            <person name="Li G."/>
            <person name="Viehrig K."/>
            <person name="Ye F."/>
            <person name="Su P."/>
            <person name="Kiefer A.F."/>
            <person name="Nichols A."/>
            <person name="Cepeda A.J."/>
            <person name="Yan W."/>
            <person name="Fan B."/>
            <person name="Jiang Y."/>
            <person name="Adhikari A."/>
            <person name="Zheng C.-J."/>
            <person name="Schuster L."/>
            <person name="Cowan T.M."/>
            <person name="Smanski M.J."/>
            <person name="Chevrette M.G."/>
            <person name="De Carvalho L.P.S."/>
            <person name="Shen B."/>
        </authorList>
    </citation>
    <scope>NUCLEOTIDE SEQUENCE [LARGE SCALE GENOMIC DNA]</scope>
    <source>
        <strain evidence="2 3">NPDC005497</strain>
    </source>
</reference>
<name>A0ABW6MZK6_9ACTN</name>
<proteinExistence type="predicted"/>
<evidence type="ECO:0008006" key="4">
    <source>
        <dbReference type="Google" id="ProtNLM"/>
    </source>
</evidence>
<organism evidence="2 3">
    <name type="scientific">Streptomyces tibetensis</name>
    <dbReference type="NCBI Taxonomy" id="2382123"/>
    <lineage>
        <taxon>Bacteria</taxon>
        <taxon>Bacillati</taxon>
        <taxon>Actinomycetota</taxon>
        <taxon>Actinomycetes</taxon>
        <taxon>Kitasatosporales</taxon>
        <taxon>Streptomycetaceae</taxon>
        <taxon>Streptomyces</taxon>
    </lineage>
</organism>
<protein>
    <recommendedName>
        <fullName evidence="4">Secreted protein</fullName>
    </recommendedName>
</protein>
<keyword evidence="3" id="KW-1185">Reference proteome</keyword>
<dbReference type="Proteomes" id="UP001601422">
    <property type="component" value="Unassembled WGS sequence"/>
</dbReference>
<evidence type="ECO:0000313" key="3">
    <source>
        <dbReference type="Proteomes" id="UP001601422"/>
    </source>
</evidence>
<evidence type="ECO:0000313" key="2">
    <source>
        <dbReference type="EMBL" id="MFF0005667.1"/>
    </source>
</evidence>
<dbReference type="EMBL" id="JBIAJP010000005">
    <property type="protein sequence ID" value="MFF0005667.1"/>
    <property type="molecule type" value="Genomic_DNA"/>
</dbReference>
<dbReference type="RefSeq" id="WP_389829869.1">
    <property type="nucleotide sequence ID" value="NZ_JBIAJP010000005.1"/>
</dbReference>
<accession>A0ABW6MZK6</accession>
<comment type="caution">
    <text evidence="2">The sequence shown here is derived from an EMBL/GenBank/DDBJ whole genome shotgun (WGS) entry which is preliminary data.</text>
</comment>
<gene>
    <name evidence="2" type="ORF">ACFYQT_19805</name>
</gene>
<evidence type="ECO:0000256" key="1">
    <source>
        <dbReference type="SAM" id="MobiDB-lite"/>
    </source>
</evidence>